<sequence>MQEQIRFPIGQFEPLQNPTPEQRNKWIQEISEMPKLLRLTVENLSIKQLHTQYRSGGWTVQQVVHHMADNNMNAYIRFKKALTEENPIATSYREDLWAEFYDYKNTPIELSLNLIELSLNLIEYIDNRFTTLLASLTATEFERTFKSPTHGLMNLAVATQRYAWHGRHHIAQIESLKQRRGW</sequence>
<dbReference type="GO" id="GO:0016787">
    <property type="term" value="F:hydrolase activity"/>
    <property type="evidence" value="ECO:0007669"/>
    <property type="project" value="UniProtKB-KW"/>
</dbReference>
<dbReference type="EMBL" id="JAGKSQ010000004">
    <property type="protein sequence ID" value="MBP3951864.1"/>
    <property type="molecule type" value="Genomic_DNA"/>
</dbReference>
<dbReference type="InterPro" id="IPR024775">
    <property type="entry name" value="DinB-like"/>
</dbReference>
<gene>
    <name evidence="2" type="ORF">J7W16_12055</name>
</gene>
<dbReference type="Pfam" id="PF12867">
    <property type="entry name" value="DinB_2"/>
    <property type="match status" value="1"/>
</dbReference>
<reference evidence="2" key="1">
    <citation type="submission" date="2021-03" db="EMBL/GenBank/DDBJ databases">
        <title>Bacillus suaedae sp. nov., isolated from Suaeda aralocaspica.</title>
        <authorList>
            <person name="Lei R.F.R."/>
        </authorList>
    </citation>
    <scope>NUCLEOTIDE SEQUENCE</scope>
    <source>
        <strain evidence="2">YZJH907-2</strain>
    </source>
</reference>
<dbReference type="Proteomes" id="UP000678228">
    <property type="component" value="Unassembled WGS sequence"/>
</dbReference>
<dbReference type="RefSeq" id="WP_210597549.1">
    <property type="nucleotide sequence ID" value="NZ_JAGKSQ010000004.1"/>
</dbReference>
<keyword evidence="2" id="KW-0378">Hydrolase</keyword>
<accession>A0A940X0C7</accession>
<name>A0A940X0C7_9BACI</name>
<feature type="domain" description="DinB-like" evidence="1">
    <location>
        <begin position="31"/>
        <end position="173"/>
    </location>
</feature>
<evidence type="ECO:0000313" key="2">
    <source>
        <dbReference type="EMBL" id="MBP3951864.1"/>
    </source>
</evidence>
<keyword evidence="3" id="KW-1185">Reference proteome</keyword>
<evidence type="ECO:0000313" key="3">
    <source>
        <dbReference type="Proteomes" id="UP000678228"/>
    </source>
</evidence>
<dbReference type="AlphaFoldDB" id="A0A940X0C7"/>
<dbReference type="Gene3D" id="1.20.120.450">
    <property type="entry name" value="dinb family like domain"/>
    <property type="match status" value="1"/>
</dbReference>
<proteinExistence type="predicted"/>
<dbReference type="InterPro" id="IPR034660">
    <property type="entry name" value="DinB/YfiT-like"/>
</dbReference>
<organism evidence="2 3">
    <name type="scientific">Halalkalibacter suaedae</name>
    <dbReference type="NCBI Taxonomy" id="2822140"/>
    <lineage>
        <taxon>Bacteria</taxon>
        <taxon>Bacillati</taxon>
        <taxon>Bacillota</taxon>
        <taxon>Bacilli</taxon>
        <taxon>Bacillales</taxon>
        <taxon>Bacillaceae</taxon>
        <taxon>Halalkalibacter</taxon>
    </lineage>
</organism>
<comment type="caution">
    <text evidence="2">The sequence shown here is derived from an EMBL/GenBank/DDBJ whole genome shotgun (WGS) entry which is preliminary data.</text>
</comment>
<dbReference type="NCBIfam" id="NF009807">
    <property type="entry name" value="PRK13291.1"/>
    <property type="match status" value="1"/>
</dbReference>
<dbReference type="SUPFAM" id="SSF109854">
    <property type="entry name" value="DinB/YfiT-like putative metalloenzymes"/>
    <property type="match status" value="1"/>
</dbReference>
<evidence type="ECO:0000259" key="1">
    <source>
        <dbReference type="Pfam" id="PF12867"/>
    </source>
</evidence>
<protein>
    <submittedName>
        <fullName evidence="2">Metal-dependent hydrolase</fullName>
    </submittedName>
</protein>